<accession>A0ABU9TR12</accession>
<sequence>MDNVAKGQGRSVINVLKKLGSAPPKQYIQQIYQNTDGSLQLSVPLQHESLWLSQSQMAQLFDTSTDNISLHLKNVFSSGELDETATTEDFSVVRQEGKRQVKRRLKHYNLDAIISVGYRVNSVNATKFRQWATQTLKQHLLQGFTLNQQRLQHNAQELDKALQLVKRAAALPVNSEFGAGLVDIIASYTQTFLWLQQYDEGLLETPTGQPDDTLTPMGDVKAAIAALKKQLMEKGEATKLFANEREDGLSSIWGTLEQSVFGEPAYPTIESKVAHFRNLYARLREIPRSGPKRLRTLIPNKSKEQRALRCSFRYFTHEKVFCGILRTTGKQAKLKKY</sequence>
<evidence type="ECO:0000313" key="2">
    <source>
        <dbReference type="Proteomes" id="UP001449225"/>
    </source>
</evidence>
<dbReference type="PANTHER" id="PTHR35810">
    <property type="entry name" value="CYTOPLASMIC PROTEIN-RELATED"/>
    <property type="match status" value="1"/>
</dbReference>
<dbReference type="EMBL" id="JBBMRA010000005">
    <property type="protein sequence ID" value="MEM5536155.1"/>
    <property type="molecule type" value="Genomic_DNA"/>
</dbReference>
<proteinExistence type="predicted"/>
<dbReference type="RefSeq" id="WP_342854142.1">
    <property type="nucleotide sequence ID" value="NZ_JBBMRA010000005.1"/>
</dbReference>
<keyword evidence="2" id="KW-1185">Reference proteome</keyword>
<dbReference type="InterPro" id="IPR011204">
    <property type="entry name" value="Virulence_RhuM-like"/>
</dbReference>
<organism evidence="1 2">
    <name type="scientific">Neptuniibacter pectenicola</name>
    <dbReference type="NCBI Taxonomy" id="1806669"/>
    <lineage>
        <taxon>Bacteria</taxon>
        <taxon>Pseudomonadati</taxon>
        <taxon>Pseudomonadota</taxon>
        <taxon>Gammaproteobacteria</taxon>
        <taxon>Oceanospirillales</taxon>
        <taxon>Oceanospirillaceae</taxon>
        <taxon>Neptuniibacter</taxon>
    </lineage>
</organism>
<dbReference type="PANTHER" id="PTHR35810:SF1">
    <property type="entry name" value="CYTOPLASMIC PROTEIN"/>
    <property type="match status" value="1"/>
</dbReference>
<dbReference type="Pfam" id="PF13310">
    <property type="entry name" value="Virulence_RhuM"/>
    <property type="match status" value="1"/>
</dbReference>
<reference evidence="1 2" key="1">
    <citation type="submission" date="2024-03" db="EMBL/GenBank/DDBJ databases">
        <title>Community enrichment and isolation of bacterial strains for fucoidan degradation.</title>
        <authorList>
            <person name="Sichert A."/>
        </authorList>
    </citation>
    <scope>NUCLEOTIDE SEQUENCE [LARGE SCALE GENOMIC DNA]</scope>
    <source>
        <strain evidence="1 2">AS76</strain>
    </source>
</reference>
<gene>
    <name evidence="1" type="primary">rhuM</name>
    <name evidence="1" type="ORF">WNY58_07090</name>
</gene>
<protein>
    <submittedName>
        <fullName evidence="1">RhuM family protein</fullName>
    </submittedName>
</protein>
<name>A0ABU9TR12_9GAMM</name>
<evidence type="ECO:0000313" key="1">
    <source>
        <dbReference type="EMBL" id="MEM5536155.1"/>
    </source>
</evidence>
<dbReference type="Proteomes" id="UP001449225">
    <property type="component" value="Unassembled WGS sequence"/>
</dbReference>
<comment type="caution">
    <text evidence="1">The sequence shown here is derived from an EMBL/GenBank/DDBJ whole genome shotgun (WGS) entry which is preliminary data.</text>
</comment>